<protein>
    <submittedName>
        <fullName evidence="2">Uncharacterized protein</fullName>
    </submittedName>
</protein>
<dbReference type="EMBL" id="BMWH01000003">
    <property type="protein sequence ID" value="GGZ76159.1"/>
    <property type="molecule type" value="Genomic_DNA"/>
</dbReference>
<reference evidence="2" key="2">
    <citation type="submission" date="2020-09" db="EMBL/GenBank/DDBJ databases">
        <authorList>
            <person name="Sun Q."/>
            <person name="Ohkuma M."/>
        </authorList>
    </citation>
    <scope>NUCLEOTIDE SEQUENCE</scope>
    <source>
        <strain evidence="2">JCM 5016</strain>
    </source>
</reference>
<dbReference type="Proteomes" id="UP000623010">
    <property type="component" value="Unassembled WGS sequence"/>
</dbReference>
<gene>
    <name evidence="2" type="ORF">GCM10010389_12140</name>
</gene>
<accession>A0A918R0P5</accession>
<dbReference type="AlphaFoldDB" id="A0A918R0P5"/>
<evidence type="ECO:0000313" key="3">
    <source>
        <dbReference type="Proteomes" id="UP000623010"/>
    </source>
</evidence>
<sequence>MNCLKGWGGCRPAGAVSSDIPGTPQPSFAVRPPVDLRHGLLPVRDDMPGAEDRTNASRSHLTDT</sequence>
<feature type="compositionally biased region" description="Basic and acidic residues" evidence="1">
    <location>
        <begin position="34"/>
        <end position="64"/>
    </location>
</feature>
<organism evidence="2 3">
    <name type="scientific">Streptomyces echinoruber</name>
    <dbReference type="NCBI Taxonomy" id="68898"/>
    <lineage>
        <taxon>Bacteria</taxon>
        <taxon>Bacillati</taxon>
        <taxon>Actinomycetota</taxon>
        <taxon>Actinomycetes</taxon>
        <taxon>Kitasatosporales</taxon>
        <taxon>Streptomycetaceae</taxon>
        <taxon>Streptomyces</taxon>
    </lineage>
</organism>
<comment type="caution">
    <text evidence="2">The sequence shown here is derived from an EMBL/GenBank/DDBJ whole genome shotgun (WGS) entry which is preliminary data.</text>
</comment>
<name>A0A918R0P5_9ACTN</name>
<feature type="region of interest" description="Disordered" evidence="1">
    <location>
        <begin position="13"/>
        <end position="64"/>
    </location>
</feature>
<evidence type="ECO:0000256" key="1">
    <source>
        <dbReference type="SAM" id="MobiDB-lite"/>
    </source>
</evidence>
<keyword evidence="3" id="KW-1185">Reference proteome</keyword>
<evidence type="ECO:0000313" key="2">
    <source>
        <dbReference type="EMBL" id="GGZ76159.1"/>
    </source>
</evidence>
<reference evidence="2" key="1">
    <citation type="journal article" date="2014" name="Int. J. Syst. Evol. Microbiol.">
        <title>Complete genome sequence of Corynebacterium casei LMG S-19264T (=DSM 44701T), isolated from a smear-ripened cheese.</title>
        <authorList>
            <consortium name="US DOE Joint Genome Institute (JGI-PGF)"/>
            <person name="Walter F."/>
            <person name="Albersmeier A."/>
            <person name="Kalinowski J."/>
            <person name="Ruckert C."/>
        </authorList>
    </citation>
    <scope>NUCLEOTIDE SEQUENCE</scope>
    <source>
        <strain evidence="2">JCM 5016</strain>
    </source>
</reference>
<proteinExistence type="predicted"/>